<dbReference type="Pfam" id="PF00995">
    <property type="entry name" value="Sec1"/>
    <property type="match status" value="1"/>
</dbReference>
<accession>A0A5A8C872</accession>
<dbReference type="EMBL" id="VLTN01000044">
    <property type="protein sequence ID" value="KAA0149322.1"/>
    <property type="molecule type" value="Genomic_DNA"/>
</dbReference>
<dbReference type="InterPro" id="IPR027482">
    <property type="entry name" value="Sec1-like_dom2"/>
</dbReference>
<keyword evidence="3" id="KW-1185">Reference proteome</keyword>
<gene>
    <name evidence="2" type="ORF">FNF29_06027</name>
</gene>
<dbReference type="InterPro" id="IPR036045">
    <property type="entry name" value="Sec1-like_sf"/>
</dbReference>
<reference evidence="2 3" key="1">
    <citation type="submission" date="2019-07" db="EMBL/GenBank/DDBJ databases">
        <title>Genomes of Cafeteria roenbergensis.</title>
        <authorList>
            <person name="Fischer M.G."/>
            <person name="Hackl T."/>
            <person name="Roman M."/>
        </authorList>
    </citation>
    <scope>NUCLEOTIDE SEQUENCE [LARGE SCALE GENOMIC DNA]</scope>
    <source>
        <strain evidence="2 3">BVI</strain>
    </source>
</reference>
<comment type="similarity">
    <text evidence="1">Belongs to the STXBP/unc-18/SEC1 family.</text>
</comment>
<name>A0A5A8C872_CAFRO</name>
<evidence type="ECO:0008006" key="4">
    <source>
        <dbReference type="Google" id="ProtNLM"/>
    </source>
</evidence>
<dbReference type="InterPro" id="IPR043127">
    <property type="entry name" value="Sec-1-like_dom3a"/>
</dbReference>
<comment type="caution">
    <text evidence="2">The sequence shown here is derived from an EMBL/GenBank/DDBJ whole genome shotgun (WGS) entry which is preliminary data.</text>
</comment>
<dbReference type="InterPro" id="IPR043154">
    <property type="entry name" value="Sec-1-like_dom1"/>
</dbReference>
<protein>
    <recommendedName>
        <fullName evidence="4">Sec1 family domain-containing protein 1</fullName>
    </recommendedName>
</protein>
<evidence type="ECO:0000256" key="1">
    <source>
        <dbReference type="ARBA" id="ARBA00009884"/>
    </source>
</evidence>
<sequence length="735" mass="73360">MDLRACQRAFALHALRFNELGDGEHAAAGAPARPGGGSAAGAPWAVAWKVLVMDTQSRHVLSHLFPAAELRRLGATLHLALDSAREPVPGVPAVYVAEPTRAAFDRIASDCALGLYSAAHVNLTAEPTPEQIDYLAKAAVEAGGAARLAGLHSHPLRFRCPGPRTLCLGMPRATATLLAVGPGADAAIGAALTRIADGICSAFTALGFIPAIAAHGAHGPARAAAGLLAERLAAPGFRASHAAFSRIRAAGGAGGPGGVGLGPRPLLVLVDRMQDVASGLAHPSTYAALVAETMEVSSDGTRVKVPHASLPGSAPDATAADAAADGSTVTMDLDPATDAFWAQAAGLAFGDAVELQAKELQDVKTKEAALRADASAAGGSLSDAMQRLPALMQQKARLEAHTKLMTAVLSEVARRGLSDLFELERAPSKAAVLRVLRGEGADGSGCIGDLSDRARLACCFAVSSAADGTPKEIDELCAALETGASSLPPPPRHARGSTAAEAAGSAFSALGATLGSLVAGANSESAAAEAAAAEGAAGASKAVAEARRLAAAIRWVERHRRESATMAVEPTPDHVAAASAHGASAPSALGRSLMSAITGVTRSLVSKGAEAMARLAGGDTIHPATRFAAAAAGDAKVGVLPSSGAGSSLVFVDPTDSSSMRSLATGAPSKSAAPGGPYTSVMVFMVGGITQGEMTNIAQWGSMAAGRAVASGGTEVTTGRELVEELAALGGGGAA</sequence>
<dbReference type="GO" id="GO:0016192">
    <property type="term" value="P:vesicle-mediated transport"/>
    <property type="evidence" value="ECO:0007669"/>
    <property type="project" value="InterPro"/>
</dbReference>
<dbReference type="PANTHER" id="PTHR11679">
    <property type="entry name" value="VESICLE PROTEIN SORTING-ASSOCIATED"/>
    <property type="match status" value="1"/>
</dbReference>
<dbReference type="InterPro" id="IPR001619">
    <property type="entry name" value="Sec1-like"/>
</dbReference>
<dbReference type="Proteomes" id="UP000323011">
    <property type="component" value="Unassembled WGS sequence"/>
</dbReference>
<organism evidence="2 3">
    <name type="scientific">Cafeteria roenbergensis</name>
    <name type="common">Marine flagellate</name>
    <dbReference type="NCBI Taxonomy" id="33653"/>
    <lineage>
        <taxon>Eukaryota</taxon>
        <taxon>Sar</taxon>
        <taxon>Stramenopiles</taxon>
        <taxon>Bigyra</taxon>
        <taxon>Opalozoa</taxon>
        <taxon>Bicosoecida</taxon>
        <taxon>Cafeteriaceae</taxon>
        <taxon>Cafeteria</taxon>
    </lineage>
</organism>
<dbReference type="Gene3D" id="3.40.50.1910">
    <property type="match status" value="1"/>
</dbReference>
<proteinExistence type="inferred from homology"/>
<dbReference type="Gene3D" id="3.40.50.2060">
    <property type="match status" value="1"/>
</dbReference>
<dbReference type="AlphaFoldDB" id="A0A5A8C872"/>
<dbReference type="SUPFAM" id="SSF56815">
    <property type="entry name" value="Sec1/munc18-like (SM) proteins"/>
    <property type="match status" value="2"/>
</dbReference>
<evidence type="ECO:0000313" key="3">
    <source>
        <dbReference type="Proteomes" id="UP000323011"/>
    </source>
</evidence>
<dbReference type="Gene3D" id="3.90.830.10">
    <property type="entry name" value="Syntaxin Binding Protein 1, Chain A, domain 2"/>
    <property type="match status" value="1"/>
</dbReference>
<evidence type="ECO:0000313" key="2">
    <source>
        <dbReference type="EMBL" id="KAA0149322.1"/>
    </source>
</evidence>